<dbReference type="PANTHER" id="PTHR15154">
    <property type="entry name" value="HAMARTIN"/>
    <property type="match status" value="1"/>
</dbReference>
<protein>
    <submittedName>
        <fullName evidence="1">Uncharacterized protein</fullName>
    </submittedName>
</protein>
<comment type="caution">
    <text evidence="1">The sequence shown here is derived from an EMBL/GenBank/DDBJ whole genome shotgun (WGS) entry which is preliminary data.</text>
</comment>
<name>A0ABV0QMA6_9TELE</name>
<reference evidence="1 2" key="1">
    <citation type="submission" date="2021-06" db="EMBL/GenBank/DDBJ databases">
        <authorList>
            <person name="Palmer J.M."/>
        </authorList>
    </citation>
    <scope>NUCLEOTIDE SEQUENCE [LARGE SCALE GENOMIC DNA]</scope>
    <source>
        <strain evidence="1 2">XC_2019</strain>
        <tissue evidence="1">Muscle</tissue>
    </source>
</reference>
<dbReference type="Proteomes" id="UP001434883">
    <property type="component" value="Unassembled WGS sequence"/>
</dbReference>
<evidence type="ECO:0000313" key="1">
    <source>
        <dbReference type="EMBL" id="MEQ2196940.1"/>
    </source>
</evidence>
<organism evidence="1 2">
    <name type="scientific">Xenoophorus captivus</name>
    <dbReference type="NCBI Taxonomy" id="1517983"/>
    <lineage>
        <taxon>Eukaryota</taxon>
        <taxon>Metazoa</taxon>
        <taxon>Chordata</taxon>
        <taxon>Craniata</taxon>
        <taxon>Vertebrata</taxon>
        <taxon>Euteleostomi</taxon>
        <taxon>Actinopterygii</taxon>
        <taxon>Neopterygii</taxon>
        <taxon>Teleostei</taxon>
        <taxon>Neoteleostei</taxon>
        <taxon>Acanthomorphata</taxon>
        <taxon>Ovalentaria</taxon>
        <taxon>Atherinomorphae</taxon>
        <taxon>Cyprinodontiformes</taxon>
        <taxon>Goodeidae</taxon>
        <taxon>Xenoophorus</taxon>
    </lineage>
</organism>
<dbReference type="EMBL" id="JAHRIN010017196">
    <property type="protein sequence ID" value="MEQ2196940.1"/>
    <property type="molecule type" value="Genomic_DNA"/>
</dbReference>
<proteinExistence type="predicted"/>
<evidence type="ECO:0000313" key="2">
    <source>
        <dbReference type="Proteomes" id="UP001434883"/>
    </source>
</evidence>
<sequence length="132" mass="15648">MLLGPPVQKDQLNLQSVDITSLRDSLQVEQQRYRQLWEDRETVVTRLHSQIRQLQQSRDDYYTKNQELQETQMLQLSHMKEVDTLRQSLLAQGQKLEAAHQRVAELENHLSKKEHLIAEQKKFLEDVKCQAK</sequence>
<gene>
    <name evidence="1" type="ORF">XENOCAPTIV_018623</name>
</gene>
<dbReference type="PANTHER" id="PTHR15154:SF2">
    <property type="entry name" value="HAMARTIN"/>
    <property type="match status" value="1"/>
</dbReference>
<dbReference type="InterPro" id="IPR007483">
    <property type="entry name" value="Hamartin"/>
</dbReference>
<accession>A0ABV0QMA6</accession>
<keyword evidence="2" id="KW-1185">Reference proteome</keyword>